<comment type="caution">
    <text evidence="14">The sequence shown here is derived from an EMBL/GenBank/DDBJ whole genome shotgun (WGS) entry which is preliminary data.</text>
</comment>
<keyword evidence="15" id="KW-1185">Reference proteome</keyword>
<dbReference type="InterPro" id="IPR002772">
    <property type="entry name" value="Glyco_hydro_3_C"/>
</dbReference>
<evidence type="ECO:0000256" key="5">
    <source>
        <dbReference type="ARBA" id="ARBA00022801"/>
    </source>
</evidence>
<dbReference type="Gene3D" id="2.60.40.10">
    <property type="entry name" value="Immunoglobulins"/>
    <property type="match status" value="1"/>
</dbReference>
<evidence type="ECO:0000256" key="4">
    <source>
        <dbReference type="ARBA" id="ARBA00012744"/>
    </source>
</evidence>
<evidence type="ECO:0000256" key="9">
    <source>
        <dbReference type="ARBA" id="ARBA00023295"/>
    </source>
</evidence>
<dbReference type="Pfam" id="PF00933">
    <property type="entry name" value="Glyco_hydro_3"/>
    <property type="match status" value="1"/>
</dbReference>
<dbReference type="EMBL" id="JAQJAN010000018">
    <property type="protein sequence ID" value="KAJ5709565.1"/>
    <property type="molecule type" value="Genomic_DNA"/>
</dbReference>
<dbReference type="PANTHER" id="PTHR42715:SF10">
    <property type="entry name" value="BETA-GLUCOSIDASE"/>
    <property type="match status" value="1"/>
</dbReference>
<dbReference type="Gene3D" id="3.20.20.300">
    <property type="entry name" value="Glycoside hydrolase, family 3, N-terminal domain"/>
    <property type="match status" value="1"/>
</dbReference>
<evidence type="ECO:0000256" key="6">
    <source>
        <dbReference type="ARBA" id="ARBA00023001"/>
    </source>
</evidence>
<protein>
    <recommendedName>
        <fullName evidence="4 11">beta-glucosidase</fullName>
        <ecNumber evidence="4 11">3.2.1.21</ecNumber>
    </recommendedName>
</protein>
<evidence type="ECO:0000313" key="14">
    <source>
        <dbReference type="EMBL" id="KAJ5709565.1"/>
    </source>
</evidence>
<evidence type="ECO:0000256" key="12">
    <source>
        <dbReference type="SAM" id="SignalP"/>
    </source>
</evidence>
<evidence type="ECO:0000259" key="13">
    <source>
        <dbReference type="SMART" id="SM01217"/>
    </source>
</evidence>
<evidence type="ECO:0000256" key="11">
    <source>
        <dbReference type="RuleBase" id="RU361161"/>
    </source>
</evidence>
<dbReference type="InterPro" id="IPR013783">
    <property type="entry name" value="Ig-like_fold"/>
</dbReference>
<evidence type="ECO:0000256" key="1">
    <source>
        <dbReference type="ARBA" id="ARBA00000448"/>
    </source>
</evidence>
<sequence length="778" mass="84532">MKLLSPVAVSLLAVFPHVSSVKACGNNGVDIYKDITCSSTQRTEDLLSRMSWTDKVKQLGGIRQILGEDVSFNKTKFEIFNEAQNGNIGYGNQFNPALPALTLVNELRENQSASGLGIPYVLVSDSINGIYLFNGTLFPSTLAMASSFNVPLYGSAITSIREECRAIGINWVLSPELDVVTDPRYGRVGETYGEDPYLNGEFGLKYVQTMQEKDENGFMKVAATIKHFVYGWETGGVNTAHQYGGLNHIYNDMLPPYIKIINEANPASLMASYASVDRVPMSANKFMLQRVLRDDLGFEGIIMSDAGALVDLSTEFKIASTSQDAAILAVKAGMQMELSPGVSSATQTLVNVTGDSELTALVSNATRQIIELKFNLGLFDLPLPSISNALKILRAPAHLEAARNISRESIVLLQNDGTLPLKQNKTKTSLKVAVLGPYASIIDPGSYAAHSTSDKTHGNSLLQSLQTKFGSENILHEPGVDFLDRTNTTGISQAVSAAKSAGLAIVNIGSLSVYSSDPLDDKRTDGEMYTHADLGFPGLQQELLDAVLDSGVPTILVLSGGQAFVLNNSTLRANAILHTFLAGEYTGDSVVEILIGKVNPSGKLPISLPQANGAFPVAYNWLPSDNHGGNFGDEIYGSSAWQFPAIPITPPMAFGFGLSYTGFNMTEFQAEESEIKSEKAFKVSIDVTNVGDVTGKEVVQLYFSQEWSTIELPLKRLIRFEKVELRPGQTKTVTFVIPQKEMGYYVNMEWMMEKGDYTFYIGSSSKSVDLQERTVTIT</sequence>
<keyword evidence="12" id="KW-0732">Signal</keyword>
<dbReference type="SUPFAM" id="SSF52279">
    <property type="entry name" value="Beta-D-glucan exohydrolase, C-terminal domain"/>
    <property type="match status" value="1"/>
</dbReference>
<feature type="signal peptide" evidence="12">
    <location>
        <begin position="1"/>
        <end position="20"/>
    </location>
</feature>
<evidence type="ECO:0000256" key="10">
    <source>
        <dbReference type="ARBA" id="ARBA00023326"/>
    </source>
</evidence>
<dbReference type="InterPro" id="IPR036962">
    <property type="entry name" value="Glyco_hydro_3_N_sf"/>
</dbReference>
<feature type="chain" id="PRO_5042137445" description="beta-glucosidase" evidence="12">
    <location>
        <begin position="21"/>
        <end position="778"/>
    </location>
</feature>
<feature type="domain" description="Fibronectin type III-like" evidence="13">
    <location>
        <begin position="697"/>
        <end position="765"/>
    </location>
</feature>
<dbReference type="InterPro" id="IPR001764">
    <property type="entry name" value="Glyco_hydro_3_N"/>
</dbReference>
<dbReference type="SMART" id="SM01217">
    <property type="entry name" value="Fn3_like"/>
    <property type="match status" value="1"/>
</dbReference>
<proteinExistence type="inferred from homology"/>
<dbReference type="Pfam" id="PF01915">
    <property type="entry name" value="Glyco_hydro_3_C"/>
    <property type="match status" value="1"/>
</dbReference>
<keyword evidence="9 11" id="KW-0326">Glycosidase</keyword>
<dbReference type="InterPro" id="IPR019800">
    <property type="entry name" value="Glyco_hydro_3_AS"/>
</dbReference>
<dbReference type="InterPro" id="IPR017853">
    <property type="entry name" value="GH"/>
</dbReference>
<name>A0AAD6MRY7_9EURO</name>
<reference evidence="14" key="2">
    <citation type="submission" date="2023-01" db="EMBL/GenBank/DDBJ databases">
        <authorList>
            <person name="Petersen C."/>
        </authorList>
    </citation>
    <scope>NUCLEOTIDE SEQUENCE</scope>
    <source>
        <strain evidence="14">IBT 17514</strain>
    </source>
</reference>
<dbReference type="InterPro" id="IPR026891">
    <property type="entry name" value="Fn3-like"/>
</dbReference>
<dbReference type="PROSITE" id="PS00775">
    <property type="entry name" value="GLYCOSYL_HYDROL_F3"/>
    <property type="match status" value="1"/>
</dbReference>
<gene>
    <name evidence="14" type="ORF">N7493_009856</name>
</gene>
<comment type="catalytic activity">
    <reaction evidence="1 11">
        <text>Hydrolysis of terminal, non-reducing beta-D-glucosyl residues with release of beta-D-glucose.</text>
        <dbReference type="EC" id="3.2.1.21"/>
    </reaction>
</comment>
<keyword evidence="10 11" id="KW-0624">Polysaccharide degradation</keyword>
<dbReference type="EC" id="3.2.1.21" evidence="4 11"/>
<dbReference type="FunFam" id="2.60.40.10:FF:000495">
    <property type="entry name" value="Periplasmic beta-glucosidase"/>
    <property type="match status" value="1"/>
</dbReference>
<comment type="pathway">
    <text evidence="2 11">Glycan metabolism; cellulose degradation.</text>
</comment>
<keyword evidence="7" id="KW-0325">Glycoprotein</keyword>
<evidence type="ECO:0000313" key="15">
    <source>
        <dbReference type="Proteomes" id="UP001215712"/>
    </source>
</evidence>
<dbReference type="Pfam" id="PF14310">
    <property type="entry name" value="Fn3-like"/>
    <property type="match status" value="1"/>
</dbReference>
<dbReference type="InterPro" id="IPR050288">
    <property type="entry name" value="Cellulose_deg_GH3"/>
</dbReference>
<comment type="similarity">
    <text evidence="3 11">Belongs to the glycosyl hydrolase 3 family.</text>
</comment>
<evidence type="ECO:0000256" key="2">
    <source>
        <dbReference type="ARBA" id="ARBA00004987"/>
    </source>
</evidence>
<keyword evidence="5 11" id="KW-0378">Hydrolase</keyword>
<dbReference type="Gene3D" id="3.40.50.1700">
    <property type="entry name" value="Glycoside hydrolase family 3 C-terminal domain"/>
    <property type="match status" value="1"/>
</dbReference>
<evidence type="ECO:0000256" key="8">
    <source>
        <dbReference type="ARBA" id="ARBA00023277"/>
    </source>
</evidence>
<dbReference type="SUPFAM" id="SSF51445">
    <property type="entry name" value="(Trans)glycosidases"/>
    <property type="match status" value="1"/>
</dbReference>
<dbReference type="GO" id="GO:0030245">
    <property type="term" value="P:cellulose catabolic process"/>
    <property type="evidence" value="ECO:0007669"/>
    <property type="project" value="UniProtKB-KW"/>
</dbReference>
<evidence type="ECO:0000256" key="7">
    <source>
        <dbReference type="ARBA" id="ARBA00023180"/>
    </source>
</evidence>
<dbReference type="GO" id="GO:0008422">
    <property type="term" value="F:beta-glucosidase activity"/>
    <property type="evidence" value="ECO:0007669"/>
    <property type="project" value="UniProtKB-EC"/>
</dbReference>
<keyword evidence="8 11" id="KW-0119">Carbohydrate metabolism</keyword>
<organism evidence="14 15">
    <name type="scientific">Penicillium malachiteum</name>
    <dbReference type="NCBI Taxonomy" id="1324776"/>
    <lineage>
        <taxon>Eukaryota</taxon>
        <taxon>Fungi</taxon>
        <taxon>Dikarya</taxon>
        <taxon>Ascomycota</taxon>
        <taxon>Pezizomycotina</taxon>
        <taxon>Eurotiomycetes</taxon>
        <taxon>Eurotiomycetidae</taxon>
        <taxon>Eurotiales</taxon>
        <taxon>Aspergillaceae</taxon>
        <taxon>Penicillium</taxon>
    </lineage>
</organism>
<accession>A0AAD6MRY7</accession>
<dbReference type="Proteomes" id="UP001215712">
    <property type="component" value="Unassembled WGS sequence"/>
</dbReference>
<dbReference type="InterPro" id="IPR036881">
    <property type="entry name" value="Glyco_hydro_3_C_sf"/>
</dbReference>
<dbReference type="PANTHER" id="PTHR42715">
    <property type="entry name" value="BETA-GLUCOSIDASE"/>
    <property type="match status" value="1"/>
</dbReference>
<dbReference type="AlphaFoldDB" id="A0AAD6MRY7"/>
<keyword evidence="6" id="KW-0136">Cellulose degradation</keyword>
<dbReference type="PRINTS" id="PR00133">
    <property type="entry name" value="GLHYDRLASE3"/>
</dbReference>
<evidence type="ECO:0000256" key="3">
    <source>
        <dbReference type="ARBA" id="ARBA00005336"/>
    </source>
</evidence>
<reference evidence="14" key="1">
    <citation type="journal article" date="2023" name="IMA Fungus">
        <title>Comparative genomic study of the Penicillium genus elucidates a diverse pangenome and 15 lateral gene transfer events.</title>
        <authorList>
            <person name="Petersen C."/>
            <person name="Sorensen T."/>
            <person name="Nielsen M.R."/>
            <person name="Sondergaard T.E."/>
            <person name="Sorensen J.L."/>
            <person name="Fitzpatrick D.A."/>
            <person name="Frisvad J.C."/>
            <person name="Nielsen K.L."/>
        </authorList>
    </citation>
    <scope>NUCLEOTIDE SEQUENCE</scope>
    <source>
        <strain evidence="14">IBT 17514</strain>
    </source>
</reference>